<dbReference type="InterPro" id="IPR012677">
    <property type="entry name" value="Nucleotide-bd_a/b_plait_sf"/>
</dbReference>
<evidence type="ECO:0000256" key="4">
    <source>
        <dbReference type="PROSITE-ProRule" id="PRU00176"/>
    </source>
</evidence>
<name>A0A8E2DP79_9APHY</name>
<dbReference type="GO" id="GO:0003723">
    <property type="term" value="F:RNA binding"/>
    <property type="evidence" value="ECO:0007669"/>
    <property type="project" value="UniProtKB-UniRule"/>
</dbReference>
<dbReference type="SUPFAM" id="SSF54928">
    <property type="entry name" value="RNA-binding domain, RBD"/>
    <property type="match status" value="1"/>
</dbReference>
<feature type="compositionally biased region" description="Low complexity" evidence="5">
    <location>
        <begin position="230"/>
        <end position="245"/>
    </location>
</feature>
<feature type="compositionally biased region" description="Low complexity" evidence="5">
    <location>
        <begin position="22"/>
        <end position="31"/>
    </location>
</feature>
<sequence length="341" mass="36316">MNSPGIEAEGAQNSAGVNSHLSYPSPSSAVPTPSPPPSAQPRPLLKDRLYIGNLHSTVDEYTLLQAFSKFGRISKLDYLFHKTGPLKGKPRGYAFLEYAEKDRRSLTPGFLCMSLKRLRHHIVIVVNPGTEDSGVRQCNSSHTFLFQDAQRALASANGKLLRGRKLVVTYAHQAPLDEAGLQGARYRRPPSEAAKPTTLSLMKSAATGRADAVDAKIARMEAKLRQLEQSSSSAIPSSSSSSLHPSLPPKPHFSPAPPVASSTRLSSSRASVPSSRPLSARSASSTRMNPSSTTQMKPLSASPLSGSVVRTPATPPAIPTPPVPPVKKAPLSGVRIVKKKG</sequence>
<dbReference type="Gene3D" id="3.30.70.330">
    <property type="match status" value="1"/>
</dbReference>
<feature type="compositionally biased region" description="Pro residues" evidence="5">
    <location>
        <begin position="313"/>
        <end position="327"/>
    </location>
</feature>
<evidence type="ECO:0000256" key="3">
    <source>
        <dbReference type="ARBA" id="ARBA00030780"/>
    </source>
</evidence>
<evidence type="ECO:0000256" key="2">
    <source>
        <dbReference type="ARBA" id="ARBA00022884"/>
    </source>
</evidence>
<reference evidence="7 8" key="1">
    <citation type="submission" date="2016-07" db="EMBL/GenBank/DDBJ databases">
        <title>Draft genome of the white-rot fungus Obba rivulosa 3A-2.</title>
        <authorList>
            <consortium name="DOE Joint Genome Institute"/>
            <person name="Miettinen O."/>
            <person name="Riley R."/>
            <person name="Acob R."/>
            <person name="Barry K."/>
            <person name="Cullen D."/>
            <person name="De Vries R."/>
            <person name="Hainaut M."/>
            <person name="Hatakka A."/>
            <person name="Henrissat B."/>
            <person name="Hilden K."/>
            <person name="Kuo R."/>
            <person name="Labutti K."/>
            <person name="Lipzen A."/>
            <person name="Makela M.R."/>
            <person name="Sandor L."/>
            <person name="Spatafora J.W."/>
            <person name="Grigoriev I.V."/>
            <person name="Hibbett D.S."/>
        </authorList>
    </citation>
    <scope>NUCLEOTIDE SEQUENCE [LARGE SCALE GENOMIC DNA]</scope>
    <source>
        <strain evidence="7 8">3A-2</strain>
    </source>
</reference>
<dbReference type="Pfam" id="PF00076">
    <property type="entry name" value="RRM_1"/>
    <property type="match status" value="1"/>
</dbReference>
<organism evidence="7 8">
    <name type="scientific">Obba rivulosa</name>
    <dbReference type="NCBI Taxonomy" id="1052685"/>
    <lineage>
        <taxon>Eukaryota</taxon>
        <taxon>Fungi</taxon>
        <taxon>Dikarya</taxon>
        <taxon>Basidiomycota</taxon>
        <taxon>Agaricomycotina</taxon>
        <taxon>Agaricomycetes</taxon>
        <taxon>Polyporales</taxon>
        <taxon>Gelatoporiaceae</taxon>
        <taxon>Obba</taxon>
    </lineage>
</organism>
<evidence type="ECO:0000256" key="5">
    <source>
        <dbReference type="SAM" id="MobiDB-lite"/>
    </source>
</evidence>
<dbReference type="OrthoDB" id="6730379at2759"/>
<evidence type="ECO:0000256" key="1">
    <source>
        <dbReference type="ARBA" id="ARBA00021141"/>
    </source>
</evidence>
<evidence type="ECO:0000313" key="8">
    <source>
        <dbReference type="Proteomes" id="UP000250043"/>
    </source>
</evidence>
<keyword evidence="2 4" id="KW-0694">RNA-binding</keyword>
<dbReference type="CDD" id="cd12355">
    <property type="entry name" value="RRM_RBM18"/>
    <property type="match status" value="1"/>
</dbReference>
<accession>A0A8E2DP79</accession>
<feature type="region of interest" description="Disordered" evidence="5">
    <location>
        <begin position="225"/>
        <end position="341"/>
    </location>
</feature>
<protein>
    <recommendedName>
        <fullName evidence="1">Probable RNA-binding protein 18</fullName>
    </recommendedName>
    <alternativeName>
        <fullName evidence="3">RNA-binding motif protein 18</fullName>
    </alternativeName>
</protein>
<feature type="region of interest" description="Disordered" evidence="5">
    <location>
        <begin position="1"/>
        <end position="44"/>
    </location>
</feature>
<evidence type="ECO:0000259" key="6">
    <source>
        <dbReference type="PROSITE" id="PS50102"/>
    </source>
</evidence>
<dbReference type="InterPro" id="IPR039157">
    <property type="entry name" value="RBM18_RRM"/>
</dbReference>
<dbReference type="EMBL" id="KV722358">
    <property type="protein sequence ID" value="OCH93219.1"/>
    <property type="molecule type" value="Genomic_DNA"/>
</dbReference>
<dbReference type="SMART" id="SM00360">
    <property type="entry name" value="RRM"/>
    <property type="match status" value="1"/>
</dbReference>
<evidence type="ECO:0000313" key="7">
    <source>
        <dbReference type="EMBL" id="OCH93219.1"/>
    </source>
</evidence>
<feature type="compositionally biased region" description="Pro residues" evidence="5">
    <location>
        <begin position="246"/>
        <end position="258"/>
    </location>
</feature>
<feature type="compositionally biased region" description="Low complexity" evidence="5">
    <location>
        <begin position="259"/>
        <end position="287"/>
    </location>
</feature>
<feature type="compositionally biased region" description="Polar residues" evidence="5">
    <location>
        <begin position="288"/>
        <end position="305"/>
    </location>
</feature>
<feature type="compositionally biased region" description="Polar residues" evidence="5">
    <location>
        <begin position="11"/>
        <end position="21"/>
    </location>
</feature>
<dbReference type="Proteomes" id="UP000250043">
    <property type="component" value="Unassembled WGS sequence"/>
</dbReference>
<proteinExistence type="predicted"/>
<keyword evidence="8" id="KW-1185">Reference proteome</keyword>
<gene>
    <name evidence="7" type="ORF">OBBRIDRAFT_802098</name>
</gene>
<dbReference type="InterPro" id="IPR035979">
    <property type="entry name" value="RBD_domain_sf"/>
</dbReference>
<feature type="domain" description="RRM" evidence="6">
    <location>
        <begin position="47"/>
        <end position="173"/>
    </location>
</feature>
<dbReference type="PANTHER" id="PTHR23189">
    <property type="entry name" value="RNA RECOGNITION MOTIF-CONTAINING"/>
    <property type="match status" value="1"/>
</dbReference>
<dbReference type="PROSITE" id="PS50102">
    <property type="entry name" value="RRM"/>
    <property type="match status" value="1"/>
</dbReference>
<dbReference type="InterPro" id="IPR000504">
    <property type="entry name" value="RRM_dom"/>
</dbReference>
<dbReference type="AlphaFoldDB" id="A0A8E2DP79"/>